<dbReference type="Proteomes" id="UP000292639">
    <property type="component" value="Unassembled WGS sequence"/>
</dbReference>
<dbReference type="AlphaFoldDB" id="A0A4Q9R845"/>
<gene>
    <name evidence="7" type="ORF">DNJ96_09535</name>
</gene>
<comment type="caution">
    <text evidence="7">The sequence shown here is derived from an EMBL/GenBank/DDBJ whole genome shotgun (WGS) entry which is preliminary data.</text>
</comment>
<dbReference type="InterPro" id="IPR001077">
    <property type="entry name" value="COMT_C"/>
</dbReference>
<dbReference type="InterPro" id="IPR029063">
    <property type="entry name" value="SAM-dependent_MTases_sf"/>
</dbReference>
<keyword evidence="1 7" id="KW-0489">Methyltransferase</keyword>
<name>A0A4Q9R845_9GAMM</name>
<feature type="compositionally biased region" description="Polar residues" evidence="4">
    <location>
        <begin position="1"/>
        <end position="10"/>
    </location>
</feature>
<dbReference type="GO" id="GO:0046983">
    <property type="term" value="F:protein dimerization activity"/>
    <property type="evidence" value="ECO:0007669"/>
    <property type="project" value="InterPro"/>
</dbReference>
<dbReference type="GO" id="GO:0008171">
    <property type="term" value="F:O-methyltransferase activity"/>
    <property type="evidence" value="ECO:0007669"/>
    <property type="project" value="InterPro"/>
</dbReference>
<sequence length="376" mass="40405">MTPESLTTDSLPRAPGNALPTSASSAASLPSPSIPALLQSCWDAQLACQDAEVLSLALELGMFTCLDSFTRAERVAALLALSPVNTHLFLEFLASMGVLESAQGDHRPPSYRMHPAIRPYLHPDSALYVGDALLFRHKVLSRSREQLEVLLRKGVPGAESITAEAAQHTWAQAAQTQIAQEQRAVTVPVARRIAAQLPDHDQWRTMLDLGGGPGLVSIALAEDLPALSGTVFEYPAVAAVAQLNIEAAHLQDRLRGIGGDLLSDDFGCGYDLIWCSSVLHFVTCMEPVLQRLHAALNPGGVLVCCHAEVGAGSADNHRVLQYYLRMRMQGRQVLPAGELAERLHGAGFSEVTTFDDVVFPVAPVAVLIARKGRLFS</sequence>
<organism evidence="7 8">
    <name type="scientific">Stutzerimonas kirkiae</name>
    <dbReference type="NCBI Taxonomy" id="2211392"/>
    <lineage>
        <taxon>Bacteria</taxon>
        <taxon>Pseudomonadati</taxon>
        <taxon>Pseudomonadota</taxon>
        <taxon>Gammaproteobacteria</taxon>
        <taxon>Pseudomonadales</taxon>
        <taxon>Pseudomonadaceae</taxon>
        <taxon>Stutzerimonas</taxon>
    </lineage>
</organism>
<dbReference type="OrthoDB" id="8700339at2"/>
<reference evidence="7 8" key="1">
    <citation type="submission" date="2018-06" db="EMBL/GenBank/DDBJ databases">
        <title>Three novel Pseudomonas species isolated from symptomatic oak.</title>
        <authorList>
            <person name="Bueno-Gonzalez V."/>
            <person name="Brady C."/>
        </authorList>
    </citation>
    <scope>NUCLEOTIDE SEQUENCE [LARGE SCALE GENOMIC DNA]</scope>
    <source>
        <strain evidence="7 8">P17C</strain>
    </source>
</reference>
<feature type="region of interest" description="Disordered" evidence="4">
    <location>
        <begin position="1"/>
        <end position="26"/>
    </location>
</feature>
<evidence type="ECO:0000256" key="4">
    <source>
        <dbReference type="SAM" id="MobiDB-lite"/>
    </source>
</evidence>
<feature type="domain" description="O-methyltransferase C-terminal" evidence="5">
    <location>
        <begin position="198"/>
        <end position="349"/>
    </location>
</feature>
<dbReference type="SUPFAM" id="SSF53335">
    <property type="entry name" value="S-adenosyl-L-methionine-dependent methyltransferases"/>
    <property type="match status" value="1"/>
</dbReference>
<dbReference type="Pfam" id="PF08100">
    <property type="entry name" value="Dimerisation"/>
    <property type="match status" value="1"/>
</dbReference>
<evidence type="ECO:0000256" key="2">
    <source>
        <dbReference type="ARBA" id="ARBA00022679"/>
    </source>
</evidence>
<keyword evidence="2 7" id="KW-0808">Transferase</keyword>
<dbReference type="InterPro" id="IPR012967">
    <property type="entry name" value="COMT_dimerisation"/>
</dbReference>
<evidence type="ECO:0000256" key="1">
    <source>
        <dbReference type="ARBA" id="ARBA00022603"/>
    </source>
</evidence>
<keyword evidence="3" id="KW-0949">S-adenosyl-L-methionine</keyword>
<evidence type="ECO:0000256" key="3">
    <source>
        <dbReference type="ARBA" id="ARBA00022691"/>
    </source>
</evidence>
<dbReference type="CDD" id="cd02440">
    <property type="entry name" value="AdoMet_MTases"/>
    <property type="match status" value="1"/>
</dbReference>
<dbReference type="RefSeq" id="WP_131185179.1">
    <property type="nucleotide sequence ID" value="NZ_QJUO01000023.1"/>
</dbReference>
<feature type="domain" description="O-methyltransferase dimerisation" evidence="6">
    <location>
        <begin position="51"/>
        <end position="116"/>
    </location>
</feature>
<dbReference type="PROSITE" id="PS51683">
    <property type="entry name" value="SAM_OMT_II"/>
    <property type="match status" value="1"/>
</dbReference>
<dbReference type="Gene3D" id="3.40.50.150">
    <property type="entry name" value="Vaccinia Virus protein VP39"/>
    <property type="match status" value="1"/>
</dbReference>
<protein>
    <submittedName>
        <fullName evidence="7">O-methyltransferase</fullName>
    </submittedName>
</protein>
<evidence type="ECO:0000313" key="8">
    <source>
        <dbReference type="Proteomes" id="UP000292639"/>
    </source>
</evidence>
<proteinExistence type="predicted"/>
<evidence type="ECO:0000259" key="6">
    <source>
        <dbReference type="Pfam" id="PF08100"/>
    </source>
</evidence>
<dbReference type="PANTHER" id="PTHR43712:SF2">
    <property type="entry name" value="O-METHYLTRANSFERASE CICE"/>
    <property type="match status" value="1"/>
</dbReference>
<dbReference type="Pfam" id="PF00891">
    <property type="entry name" value="Methyltransf_2"/>
    <property type="match status" value="1"/>
</dbReference>
<dbReference type="Gene3D" id="1.10.10.10">
    <property type="entry name" value="Winged helix-like DNA-binding domain superfamily/Winged helix DNA-binding domain"/>
    <property type="match status" value="1"/>
</dbReference>
<keyword evidence="8" id="KW-1185">Reference proteome</keyword>
<dbReference type="InterPro" id="IPR016461">
    <property type="entry name" value="COMT-like"/>
</dbReference>
<evidence type="ECO:0000259" key="5">
    <source>
        <dbReference type="Pfam" id="PF00891"/>
    </source>
</evidence>
<dbReference type="PANTHER" id="PTHR43712">
    <property type="entry name" value="PUTATIVE (AFU_ORTHOLOGUE AFUA_4G14580)-RELATED"/>
    <property type="match status" value="1"/>
</dbReference>
<accession>A0A4Q9R845</accession>
<dbReference type="EMBL" id="QJUP01000011">
    <property type="protein sequence ID" value="TBU96799.1"/>
    <property type="molecule type" value="Genomic_DNA"/>
</dbReference>
<dbReference type="GO" id="GO:0032259">
    <property type="term" value="P:methylation"/>
    <property type="evidence" value="ECO:0007669"/>
    <property type="project" value="UniProtKB-KW"/>
</dbReference>
<dbReference type="InterPro" id="IPR036388">
    <property type="entry name" value="WH-like_DNA-bd_sf"/>
</dbReference>
<evidence type="ECO:0000313" key="7">
    <source>
        <dbReference type="EMBL" id="TBU96799.1"/>
    </source>
</evidence>